<name>V4M2Y9_EUTSA</name>
<feature type="domain" description="F-box associated beta-propeller type 1" evidence="1">
    <location>
        <begin position="21"/>
        <end position="192"/>
    </location>
</feature>
<dbReference type="PANTHER" id="PTHR47993">
    <property type="entry name" value="OS09G0372900 PROTEIN-RELATED"/>
    <property type="match status" value="1"/>
</dbReference>
<proteinExistence type="predicted"/>
<protein>
    <recommendedName>
        <fullName evidence="1">F-box associated beta-propeller type 1 domain-containing protein</fullName>
    </recommendedName>
</protein>
<dbReference type="InterPro" id="IPR050233">
    <property type="entry name" value="A_thaliana_F-box"/>
</dbReference>
<dbReference type="NCBIfam" id="TIGR01640">
    <property type="entry name" value="F_box_assoc_1"/>
    <property type="match status" value="1"/>
</dbReference>
<evidence type="ECO:0000259" key="1">
    <source>
        <dbReference type="Pfam" id="PF07734"/>
    </source>
</evidence>
<evidence type="ECO:0000313" key="2">
    <source>
        <dbReference type="EMBL" id="ESQ46593.1"/>
    </source>
</evidence>
<reference evidence="2 3" key="1">
    <citation type="journal article" date="2013" name="Front. Plant Sci.">
        <title>The Reference Genome of the Halophytic Plant Eutrema salsugineum.</title>
        <authorList>
            <person name="Yang R."/>
            <person name="Jarvis D.E."/>
            <person name="Chen H."/>
            <person name="Beilstein M.A."/>
            <person name="Grimwood J."/>
            <person name="Jenkins J."/>
            <person name="Shu S."/>
            <person name="Prochnik S."/>
            <person name="Xin M."/>
            <person name="Ma C."/>
            <person name="Schmutz J."/>
            <person name="Wing R.A."/>
            <person name="Mitchell-Olds T."/>
            <person name="Schumaker K.S."/>
            <person name="Wang X."/>
        </authorList>
    </citation>
    <scope>NUCLEOTIDE SEQUENCE [LARGE SCALE GENOMIC DNA]</scope>
</reference>
<dbReference type="EMBL" id="KI517426">
    <property type="protein sequence ID" value="ESQ46593.1"/>
    <property type="molecule type" value="Genomic_DNA"/>
</dbReference>
<feature type="non-terminal residue" evidence="2">
    <location>
        <position position="195"/>
    </location>
</feature>
<dbReference type="STRING" id="72664.V4M2Y9"/>
<dbReference type="AlphaFoldDB" id="V4M2Y9"/>
<accession>V4M2Y9</accession>
<dbReference type="Proteomes" id="UP000030689">
    <property type="component" value="Unassembled WGS sequence"/>
</dbReference>
<dbReference type="OMA" id="HYSIDHI"/>
<dbReference type="KEGG" id="eus:EUTSA_v10000599mg"/>
<dbReference type="Gramene" id="ESQ46593">
    <property type="protein sequence ID" value="ESQ46593"/>
    <property type="gene ID" value="EUTSA_v10000599mg"/>
</dbReference>
<gene>
    <name evidence="2" type="ORF">EUTSA_v10000599mg</name>
</gene>
<keyword evidence="3" id="KW-1185">Reference proteome</keyword>
<sequence>MIMMNHNLRVIVNGIDVDPSTEFFHCEGLLLLLCILENHITRPLVWNSYSGQTRRIETRYSYNRRQTFGYALGYVNEKNKSCRSHKILRYSDVNHIISCEIYDFDSDLWSTLHDAFLKGNTYWCNKNHYSIDHIIYFDFTSERFGPLLRLPLNASKYDRVNLSCVREEKLAVFHYLYYSSEIKILITTKIEASMH</sequence>
<organism evidence="2 3">
    <name type="scientific">Eutrema salsugineum</name>
    <name type="common">Saltwater cress</name>
    <name type="synonym">Sisymbrium salsugineum</name>
    <dbReference type="NCBI Taxonomy" id="72664"/>
    <lineage>
        <taxon>Eukaryota</taxon>
        <taxon>Viridiplantae</taxon>
        <taxon>Streptophyta</taxon>
        <taxon>Embryophyta</taxon>
        <taxon>Tracheophyta</taxon>
        <taxon>Spermatophyta</taxon>
        <taxon>Magnoliopsida</taxon>
        <taxon>eudicotyledons</taxon>
        <taxon>Gunneridae</taxon>
        <taxon>Pentapetalae</taxon>
        <taxon>rosids</taxon>
        <taxon>malvids</taxon>
        <taxon>Brassicales</taxon>
        <taxon>Brassicaceae</taxon>
        <taxon>Eutremeae</taxon>
        <taxon>Eutrema</taxon>
    </lineage>
</organism>
<dbReference type="InterPro" id="IPR006527">
    <property type="entry name" value="F-box-assoc_dom_typ1"/>
</dbReference>
<dbReference type="InterPro" id="IPR017451">
    <property type="entry name" value="F-box-assoc_interact_dom"/>
</dbReference>
<evidence type="ECO:0000313" key="3">
    <source>
        <dbReference type="Proteomes" id="UP000030689"/>
    </source>
</evidence>
<dbReference type="PANTHER" id="PTHR47993:SF37">
    <property type="entry name" value="F-BOX ASSOCIATED UBIQUITINATION EFFECTOR FAMILY PROTEIN"/>
    <property type="match status" value="1"/>
</dbReference>
<dbReference type="Pfam" id="PF07734">
    <property type="entry name" value="FBA_1"/>
    <property type="match status" value="1"/>
</dbReference>